<proteinExistence type="predicted"/>
<keyword evidence="4 5" id="KW-0472">Membrane</keyword>
<comment type="caution">
    <text evidence="6">The sequence shown here is derived from an EMBL/GenBank/DDBJ whole genome shotgun (WGS) entry which is preliminary data.</text>
</comment>
<gene>
    <name evidence="6" type="ORF">ACFSKK_00615</name>
</gene>
<organism evidence="6 7">
    <name type="scientific">Metabacillus endolithicus</name>
    <dbReference type="NCBI Taxonomy" id="1535204"/>
    <lineage>
        <taxon>Bacteria</taxon>
        <taxon>Bacillati</taxon>
        <taxon>Bacillota</taxon>
        <taxon>Bacilli</taxon>
        <taxon>Bacillales</taxon>
        <taxon>Bacillaceae</taxon>
        <taxon>Metabacillus</taxon>
    </lineage>
</organism>
<dbReference type="RefSeq" id="WP_281730441.1">
    <property type="nucleotide sequence ID" value="NZ_CP095550.1"/>
</dbReference>
<evidence type="ECO:0000256" key="5">
    <source>
        <dbReference type="SAM" id="Phobius"/>
    </source>
</evidence>
<keyword evidence="2 5" id="KW-0812">Transmembrane</keyword>
<evidence type="ECO:0000256" key="4">
    <source>
        <dbReference type="ARBA" id="ARBA00023136"/>
    </source>
</evidence>
<feature type="transmembrane region" description="Helical" evidence="5">
    <location>
        <begin position="161"/>
        <end position="179"/>
    </location>
</feature>
<feature type="transmembrane region" description="Helical" evidence="5">
    <location>
        <begin position="253"/>
        <end position="274"/>
    </location>
</feature>
<feature type="transmembrane region" description="Helical" evidence="5">
    <location>
        <begin position="6"/>
        <end position="23"/>
    </location>
</feature>
<keyword evidence="7" id="KW-1185">Reference proteome</keyword>
<accession>A0ABW5BQ23</accession>
<sequence>MILLQRIFFPVFFTLILIFLPIFQKKRIDPANGALIMATGIFCIGVTSRFTNFSQIPMYTVDIALLITWLFLFISFIKTVFKGTFRRRYITHPVQSFAIGTWVAGTSILCLLFFKQFPEYKVIFMIISLLNGVLWLFYIFVCIQCYYVILKSKYYEKVHGVLFLSTVSTQSLVIVYGHLFNNHYFYMITKMLIYIGILLYIINFSFIFKRYIFHTWNLSDHWFNTNCIIHGAISITGIAAIKSGTINHDIIFYLWLLAMTMFLLVEGIEIRRIFARLSKYSLQRAIGSYHVSQWARNFTFGTLYVFTINLELANHHIIFYVLKKSIISVGLYILILLLAIETFIFMKDVWKKSQIHISISTVLGKYMKPTTHDKSPW</sequence>
<comment type="subcellular location">
    <subcellularLocation>
        <location evidence="1">Membrane</location>
        <topology evidence="1">Multi-pass membrane protein</topology>
    </subcellularLocation>
</comment>
<dbReference type="InterPro" id="IPR004695">
    <property type="entry name" value="SLAC1/Mae1/Ssu1/TehA"/>
</dbReference>
<feature type="transmembrane region" description="Helical" evidence="5">
    <location>
        <begin position="191"/>
        <end position="209"/>
    </location>
</feature>
<reference evidence="7" key="1">
    <citation type="journal article" date="2019" name="Int. J. Syst. Evol. Microbiol.">
        <title>The Global Catalogue of Microorganisms (GCM) 10K type strain sequencing project: providing services to taxonomists for standard genome sequencing and annotation.</title>
        <authorList>
            <consortium name="The Broad Institute Genomics Platform"/>
            <consortium name="The Broad Institute Genome Sequencing Center for Infectious Disease"/>
            <person name="Wu L."/>
            <person name="Ma J."/>
        </authorList>
    </citation>
    <scope>NUCLEOTIDE SEQUENCE [LARGE SCALE GENOMIC DNA]</scope>
    <source>
        <strain evidence="7">CGMCC 1.15474</strain>
    </source>
</reference>
<evidence type="ECO:0000256" key="2">
    <source>
        <dbReference type="ARBA" id="ARBA00022692"/>
    </source>
</evidence>
<name>A0ABW5BQ23_9BACI</name>
<feature type="transmembrane region" description="Helical" evidence="5">
    <location>
        <begin position="221"/>
        <end position="241"/>
    </location>
</feature>
<evidence type="ECO:0000313" key="7">
    <source>
        <dbReference type="Proteomes" id="UP001597318"/>
    </source>
</evidence>
<dbReference type="EMBL" id="JBHUIK010000001">
    <property type="protein sequence ID" value="MFD2212207.1"/>
    <property type="molecule type" value="Genomic_DNA"/>
</dbReference>
<feature type="transmembrane region" description="Helical" evidence="5">
    <location>
        <begin position="123"/>
        <end position="149"/>
    </location>
</feature>
<feature type="transmembrane region" description="Helical" evidence="5">
    <location>
        <begin position="97"/>
        <end position="117"/>
    </location>
</feature>
<evidence type="ECO:0000313" key="6">
    <source>
        <dbReference type="EMBL" id="MFD2212207.1"/>
    </source>
</evidence>
<dbReference type="Gene3D" id="1.50.10.150">
    <property type="entry name" value="Voltage-dependent anion channel"/>
    <property type="match status" value="1"/>
</dbReference>
<feature type="transmembrane region" description="Helical" evidence="5">
    <location>
        <begin position="30"/>
        <end position="50"/>
    </location>
</feature>
<feature type="transmembrane region" description="Helical" evidence="5">
    <location>
        <begin position="56"/>
        <end position="77"/>
    </location>
</feature>
<protein>
    <recommendedName>
        <fullName evidence="8">DUF418 domain-containing protein</fullName>
    </recommendedName>
</protein>
<feature type="transmembrane region" description="Helical" evidence="5">
    <location>
        <begin position="325"/>
        <end position="346"/>
    </location>
</feature>
<evidence type="ECO:0000256" key="3">
    <source>
        <dbReference type="ARBA" id="ARBA00022989"/>
    </source>
</evidence>
<evidence type="ECO:0000256" key="1">
    <source>
        <dbReference type="ARBA" id="ARBA00004141"/>
    </source>
</evidence>
<feature type="transmembrane region" description="Helical" evidence="5">
    <location>
        <begin position="294"/>
        <end position="313"/>
    </location>
</feature>
<dbReference type="InterPro" id="IPR038665">
    <property type="entry name" value="Voltage-dep_anion_channel_sf"/>
</dbReference>
<dbReference type="Proteomes" id="UP001597318">
    <property type="component" value="Unassembled WGS sequence"/>
</dbReference>
<dbReference type="Pfam" id="PF03595">
    <property type="entry name" value="SLAC1"/>
    <property type="match status" value="1"/>
</dbReference>
<evidence type="ECO:0008006" key="8">
    <source>
        <dbReference type="Google" id="ProtNLM"/>
    </source>
</evidence>
<keyword evidence="3 5" id="KW-1133">Transmembrane helix</keyword>